<proteinExistence type="predicted"/>
<evidence type="ECO:0000313" key="2">
    <source>
        <dbReference type="Proteomes" id="UP000729402"/>
    </source>
</evidence>
<comment type="caution">
    <text evidence="1">The sequence shown here is derived from an EMBL/GenBank/DDBJ whole genome shotgun (WGS) entry which is preliminary data.</text>
</comment>
<keyword evidence="2" id="KW-1185">Reference proteome</keyword>
<evidence type="ECO:0000313" key="1">
    <source>
        <dbReference type="EMBL" id="KAG8090438.1"/>
    </source>
</evidence>
<dbReference type="AlphaFoldDB" id="A0A8J5WK71"/>
<reference evidence="1" key="1">
    <citation type="journal article" date="2021" name="bioRxiv">
        <title>Whole Genome Assembly and Annotation of Northern Wild Rice, Zizania palustris L., Supports a Whole Genome Duplication in the Zizania Genus.</title>
        <authorList>
            <person name="Haas M."/>
            <person name="Kono T."/>
            <person name="Macchietto M."/>
            <person name="Millas R."/>
            <person name="McGilp L."/>
            <person name="Shao M."/>
            <person name="Duquette J."/>
            <person name="Hirsch C.N."/>
            <person name="Kimball J."/>
        </authorList>
    </citation>
    <scope>NUCLEOTIDE SEQUENCE</scope>
    <source>
        <tissue evidence="1">Fresh leaf tissue</tissue>
    </source>
</reference>
<sequence length="122" mass="13903">MGGARAKRPRGLRNLVFSHATTRRCAPKESSPSAPHRGFDDLRAKEFVTCSCLGSRPSSVQHEVQIDLDQSQTRVRESRLSSSVMLLLAYFQSSNRIRWFLTLSELKFEPCEVEGLSYWELL</sequence>
<name>A0A8J5WK71_ZIZPA</name>
<gene>
    <name evidence="1" type="ORF">GUJ93_ZPchr0011g28630</name>
</gene>
<dbReference type="Proteomes" id="UP000729402">
    <property type="component" value="Unassembled WGS sequence"/>
</dbReference>
<accession>A0A8J5WK71</accession>
<reference evidence="1" key="2">
    <citation type="submission" date="2021-02" db="EMBL/GenBank/DDBJ databases">
        <authorList>
            <person name="Kimball J.A."/>
            <person name="Haas M.W."/>
            <person name="Macchietto M."/>
            <person name="Kono T."/>
            <person name="Duquette J."/>
            <person name="Shao M."/>
        </authorList>
    </citation>
    <scope>NUCLEOTIDE SEQUENCE</scope>
    <source>
        <tissue evidence="1">Fresh leaf tissue</tissue>
    </source>
</reference>
<dbReference type="EMBL" id="JAAALK010000081">
    <property type="protein sequence ID" value="KAG8090438.1"/>
    <property type="molecule type" value="Genomic_DNA"/>
</dbReference>
<organism evidence="1 2">
    <name type="scientific">Zizania palustris</name>
    <name type="common">Northern wild rice</name>
    <dbReference type="NCBI Taxonomy" id="103762"/>
    <lineage>
        <taxon>Eukaryota</taxon>
        <taxon>Viridiplantae</taxon>
        <taxon>Streptophyta</taxon>
        <taxon>Embryophyta</taxon>
        <taxon>Tracheophyta</taxon>
        <taxon>Spermatophyta</taxon>
        <taxon>Magnoliopsida</taxon>
        <taxon>Liliopsida</taxon>
        <taxon>Poales</taxon>
        <taxon>Poaceae</taxon>
        <taxon>BOP clade</taxon>
        <taxon>Oryzoideae</taxon>
        <taxon>Oryzeae</taxon>
        <taxon>Zizaniinae</taxon>
        <taxon>Zizania</taxon>
    </lineage>
</organism>
<protein>
    <submittedName>
        <fullName evidence="1">Uncharacterized protein</fullName>
    </submittedName>
</protein>